<organism evidence="1 2">
    <name type="scientific">Rhizoctonia solani 123E</name>
    <dbReference type="NCBI Taxonomy" id="1423351"/>
    <lineage>
        <taxon>Eukaryota</taxon>
        <taxon>Fungi</taxon>
        <taxon>Dikarya</taxon>
        <taxon>Basidiomycota</taxon>
        <taxon>Agaricomycotina</taxon>
        <taxon>Agaricomycetes</taxon>
        <taxon>Cantharellales</taxon>
        <taxon>Ceratobasidiaceae</taxon>
        <taxon>Rhizoctonia</taxon>
    </lineage>
</organism>
<comment type="caution">
    <text evidence="1">The sequence shown here is derived from an EMBL/GenBank/DDBJ whole genome shotgun (WGS) entry which is preliminary data.</text>
</comment>
<dbReference type="Proteomes" id="UP000027456">
    <property type="component" value="Unassembled WGS sequence"/>
</dbReference>
<name>A0A074RQF3_9AGAM</name>
<dbReference type="HOGENOM" id="CLU_2428290_0_0_1"/>
<evidence type="ECO:0000313" key="2">
    <source>
        <dbReference type="Proteomes" id="UP000027456"/>
    </source>
</evidence>
<gene>
    <name evidence="1" type="ORF">V565_175070</name>
</gene>
<dbReference type="EMBL" id="AZST01000897">
    <property type="protein sequence ID" value="KEP46928.1"/>
    <property type="molecule type" value="Genomic_DNA"/>
</dbReference>
<dbReference type="AlphaFoldDB" id="A0A074RQF3"/>
<proteinExistence type="predicted"/>
<evidence type="ECO:0000313" key="1">
    <source>
        <dbReference type="EMBL" id="KEP46928.1"/>
    </source>
</evidence>
<keyword evidence="2" id="KW-1185">Reference proteome</keyword>
<accession>A0A074RQF3</accession>
<sequence>MLAFDQQYHRSDHGLARETPHYVEVFEKYYYQYNSSVCACASPLVCAPQCPDDILHCRPVWVFRSFSIERYCQEVAACARSVVLPWTTIEN</sequence>
<protein>
    <submittedName>
        <fullName evidence="1">Uncharacterized protein</fullName>
    </submittedName>
</protein>
<dbReference type="OrthoDB" id="2669721at2759"/>
<reference evidence="1 2" key="1">
    <citation type="submission" date="2013-12" db="EMBL/GenBank/DDBJ databases">
        <authorList>
            <person name="Cubeta M."/>
            <person name="Pakala S."/>
            <person name="Fedorova N."/>
            <person name="Thomas E."/>
            <person name="Dean R."/>
            <person name="Jabaji S."/>
            <person name="Neate S."/>
            <person name="Toda T."/>
            <person name="Tavantzis S."/>
            <person name="Vilgalys R."/>
            <person name="Bharathan N."/>
            <person name="Pakala S."/>
            <person name="Losada L.S."/>
            <person name="Zafar N."/>
            <person name="Nierman W."/>
        </authorList>
    </citation>
    <scope>NUCLEOTIDE SEQUENCE [LARGE SCALE GENOMIC DNA]</scope>
    <source>
        <strain evidence="1 2">123E</strain>
    </source>
</reference>